<keyword evidence="2" id="KW-1133">Transmembrane helix</keyword>
<dbReference type="RefSeq" id="XP_022464732.1">
    <property type="nucleotide sequence ID" value="XM_022608213.1"/>
</dbReference>
<dbReference type="eggNOG" id="ENOG502S6V3">
    <property type="taxonomic scope" value="Eukaryota"/>
</dbReference>
<dbReference type="Proteomes" id="UP000006310">
    <property type="component" value="Chromosome 5"/>
</dbReference>
<feature type="transmembrane region" description="Helical" evidence="2">
    <location>
        <begin position="21"/>
        <end position="41"/>
    </location>
</feature>
<evidence type="ECO:0000256" key="1">
    <source>
        <dbReference type="SAM" id="MobiDB-lite"/>
    </source>
</evidence>
<feature type="transmembrane region" description="Helical" evidence="2">
    <location>
        <begin position="47"/>
        <end position="68"/>
    </location>
</feature>
<reference evidence="4" key="2">
    <citation type="submission" date="2012-08" db="EMBL/GenBank/DDBJ databases">
        <title>Genome sequence of Kazachstania naganishii.</title>
        <authorList>
            <person name="Gordon J.L."/>
            <person name="Armisen D."/>
            <person name="Proux-Wera E."/>
            <person name="OhEigeartaigh S.S."/>
            <person name="Byrne K.P."/>
            <person name="Wolfe K.H."/>
        </authorList>
    </citation>
    <scope>NUCLEOTIDE SEQUENCE [LARGE SCALE GENOMIC DNA]</scope>
    <source>
        <strain evidence="4">ATCC MYA-139 / BCRC 22969 / CBS 8797 / CCRC 22969 / KCTC 17520 / NBRC 10181 / NCYC 3082</strain>
    </source>
</reference>
<reference evidence="3 4" key="1">
    <citation type="journal article" date="2011" name="Proc. Natl. Acad. Sci. U.S.A.">
        <title>Evolutionary erosion of yeast sex chromosomes by mating-type switching accidents.</title>
        <authorList>
            <person name="Gordon J.L."/>
            <person name="Armisen D."/>
            <person name="Proux-Wera E."/>
            <person name="Oheigeartaigh S.S."/>
            <person name="Byrne K.P."/>
            <person name="Wolfe K.H."/>
        </authorList>
    </citation>
    <scope>NUCLEOTIDE SEQUENCE [LARGE SCALE GENOMIC DNA]</scope>
    <source>
        <strain evidence="4">ATCC MYA-139 / BCRC 22969 / CBS 8797 / CCRC 22969 / KCTC 17520 / NBRC 10181 / NCYC 3082</strain>
    </source>
</reference>
<proteinExistence type="predicted"/>
<feature type="compositionally biased region" description="Polar residues" evidence="1">
    <location>
        <begin position="93"/>
        <end position="113"/>
    </location>
</feature>
<dbReference type="OrthoDB" id="9626941at2759"/>
<evidence type="ECO:0000313" key="4">
    <source>
        <dbReference type="Proteomes" id="UP000006310"/>
    </source>
</evidence>
<accession>J7S7T9</accession>
<dbReference type="PANTHER" id="PTHR28251:SF1">
    <property type="entry name" value="V-TYPE ATPASE ASSEMBLY FACTOR PKR1"/>
    <property type="match status" value="1"/>
</dbReference>
<organism evidence="3 4">
    <name type="scientific">Huiozyma naganishii (strain ATCC MYA-139 / BCRC 22969 / CBS 8797 / KCTC 17520 / NBRC 10181 / NCYC 3082 / Yp74L-3)</name>
    <name type="common">Yeast</name>
    <name type="synonym">Kazachstania naganishii</name>
    <dbReference type="NCBI Taxonomy" id="1071383"/>
    <lineage>
        <taxon>Eukaryota</taxon>
        <taxon>Fungi</taxon>
        <taxon>Dikarya</taxon>
        <taxon>Ascomycota</taxon>
        <taxon>Saccharomycotina</taxon>
        <taxon>Saccharomycetes</taxon>
        <taxon>Saccharomycetales</taxon>
        <taxon>Saccharomycetaceae</taxon>
        <taxon>Huiozyma</taxon>
    </lineage>
</organism>
<keyword evidence="2" id="KW-0812">Transmembrane</keyword>
<evidence type="ECO:0000313" key="3">
    <source>
        <dbReference type="EMBL" id="CCK70486.1"/>
    </source>
</evidence>
<dbReference type="OMA" id="VKLWEDI"/>
<sequence length="119" mass="13114">MASFFVQLWDSIFQPGTTPQLVIATHASFTALLLTLGWLIYVTQGNIHFIMLALIASLLWAAVGWFIVELSRADLKKNEELTQESKESLTGDGKTTSESATATGQKLPSQKNSTRSRKL</sequence>
<dbReference type="KEGG" id="kng:KNAG_0E02250"/>
<dbReference type="PANTHER" id="PTHR28251">
    <property type="entry name" value="V-TYPE ATPASE ASSEMBLY FACTOR PKR1"/>
    <property type="match status" value="1"/>
</dbReference>
<evidence type="ECO:0000256" key="2">
    <source>
        <dbReference type="SAM" id="Phobius"/>
    </source>
</evidence>
<protein>
    <submittedName>
        <fullName evidence="3">Uncharacterized protein</fullName>
    </submittedName>
</protein>
<name>J7S7T9_HUIN7</name>
<gene>
    <name evidence="3" type="primary">KNAG0E02250</name>
    <name evidence="3" type="ordered locus">KNAG_0E02250</name>
</gene>
<dbReference type="Pfam" id="PF08636">
    <property type="entry name" value="Pkr1"/>
    <property type="match status" value="1"/>
</dbReference>
<dbReference type="GO" id="GO:0005789">
    <property type="term" value="C:endoplasmic reticulum membrane"/>
    <property type="evidence" value="ECO:0007669"/>
    <property type="project" value="EnsemblFungi"/>
</dbReference>
<keyword evidence="2" id="KW-0472">Membrane</keyword>
<dbReference type="GeneID" id="34526186"/>
<dbReference type="AlphaFoldDB" id="J7S7T9"/>
<keyword evidence="4" id="KW-1185">Reference proteome</keyword>
<dbReference type="EMBL" id="HE978318">
    <property type="protein sequence ID" value="CCK70486.1"/>
    <property type="molecule type" value="Genomic_DNA"/>
</dbReference>
<dbReference type="GO" id="GO:0070072">
    <property type="term" value="P:vacuolar proton-transporting V-type ATPase complex assembly"/>
    <property type="evidence" value="ECO:0007669"/>
    <property type="project" value="EnsemblFungi"/>
</dbReference>
<dbReference type="InterPro" id="IPR013945">
    <property type="entry name" value="Pkr1"/>
</dbReference>
<feature type="compositionally biased region" description="Basic and acidic residues" evidence="1">
    <location>
        <begin position="79"/>
        <end position="89"/>
    </location>
</feature>
<dbReference type="HOGENOM" id="CLU_068499_1_0_1"/>
<feature type="region of interest" description="Disordered" evidence="1">
    <location>
        <begin position="79"/>
        <end position="119"/>
    </location>
</feature>